<keyword evidence="3" id="KW-0378">Hydrolase</keyword>
<dbReference type="Pfam" id="PF19289">
    <property type="entry name" value="PmbA_TldD_3rd"/>
    <property type="match status" value="1"/>
</dbReference>
<dbReference type="KEGG" id="sbw:TGUWTKB_4620"/>
<dbReference type="InterPro" id="IPR035068">
    <property type="entry name" value="TldD/PmbA_N"/>
</dbReference>
<dbReference type="PANTHER" id="PTHR30624">
    <property type="entry name" value="UNCHARACTERIZED PROTEIN TLDD AND PMBA"/>
    <property type="match status" value="1"/>
</dbReference>
<proteinExistence type="inferred from homology"/>
<dbReference type="Pfam" id="PF01523">
    <property type="entry name" value="PmbA_TldD_1st"/>
    <property type="match status" value="1"/>
</dbReference>
<evidence type="ECO:0000256" key="2">
    <source>
        <dbReference type="ARBA" id="ARBA00022670"/>
    </source>
</evidence>
<evidence type="ECO:0000256" key="5">
    <source>
        <dbReference type="ARBA" id="ARBA00025682"/>
    </source>
</evidence>
<dbReference type="Proteomes" id="UP000031627">
    <property type="component" value="Chromosome"/>
</dbReference>
<dbReference type="EMBL" id="AP014521">
    <property type="protein sequence ID" value="BAP58688.1"/>
    <property type="molecule type" value="Genomic_DNA"/>
</dbReference>
<dbReference type="SUPFAM" id="SSF111283">
    <property type="entry name" value="Putative modulator of DNA gyrase, PmbA/TldD"/>
    <property type="match status" value="1"/>
</dbReference>
<keyword evidence="2 9" id="KW-0645">Protease</keyword>
<dbReference type="InterPro" id="IPR002510">
    <property type="entry name" value="Metalloprtase-TldD/E_N"/>
</dbReference>
<feature type="domain" description="Metalloprotease TldD/E C-terminal" evidence="7">
    <location>
        <begin position="248"/>
        <end position="480"/>
    </location>
</feature>
<evidence type="ECO:0000256" key="3">
    <source>
        <dbReference type="ARBA" id="ARBA00022801"/>
    </source>
</evidence>
<dbReference type="PANTHER" id="PTHR30624:SF4">
    <property type="entry name" value="METALLOPROTEASE TLDD"/>
    <property type="match status" value="1"/>
</dbReference>
<dbReference type="OrthoDB" id="9803213at2"/>
<comment type="similarity">
    <text evidence="1">Belongs to the peptidase U62 family.</text>
</comment>
<dbReference type="RefSeq" id="WP_041063198.1">
    <property type="nucleotide sequence ID" value="NZ_AP014521.1"/>
</dbReference>
<dbReference type="GO" id="GO:0008237">
    <property type="term" value="F:metallopeptidase activity"/>
    <property type="evidence" value="ECO:0007669"/>
    <property type="project" value="UniProtKB-KW"/>
</dbReference>
<dbReference type="AlphaFoldDB" id="A0A090AJQ9"/>
<dbReference type="NCBIfam" id="NF008006">
    <property type="entry name" value="PRK10735.1"/>
    <property type="match status" value="1"/>
</dbReference>
<dbReference type="Gene3D" id="3.30.2290.10">
    <property type="entry name" value="PmbA/TldD superfamily"/>
    <property type="match status" value="1"/>
</dbReference>
<accession>A0A090AJQ9</accession>
<evidence type="ECO:0000256" key="4">
    <source>
        <dbReference type="ARBA" id="ARBA00023049"/>
    </source>
</evidence>
<dbReference type="InterPro" id="IPR045570">
    <property type="entry name" value="Metalloprtase-TldD/E_cen_dom"/>
</dbReference>
<feature type="domain" description="Metalloprotease TldD/E N-terminal" evidence="6">
    <location>
        <begin position="37"/>
        <end position="99"/>
    </location>
</feature>
<organism evidence="9 10">
    <name type="scientific">Candidatus Tachikawaea gelatinosa</name>
    <dbReference type="NCBI Taxonomy" id="1410383"/>
    <lineage>
        <taxon>Bacteria</taxon>
        <taxon>Pseudomonadati</taxon>
        <taxon>Pseudomonadota</taxon>
        <taxon>Gammaproteobacteria</taxon>
        <taxon>Enterobacterales</taxon>
        <taxon>Enterobacteriaceae</taxon>
        <taxon>Candidatus Tachikawaea</taxon>
    </lineage>
</organism>
<keyword evidence="10" id="KW-1185">Reference proteome</keyword>
<evidence type="ECO:0000259" key="7">
    <source>
        <dbReference type="Pfam" id="PF19289"/>
    </source>
</evidence>
<dbReference type="HOGENOM" id="CLU_026425_1_0_6"/>
<dbReference type="GO" id="GO:0006508">
    <property type="term" value="P:proteolysis"/>
    <property type="evidence" value="ECO:0007669"/>
    <property type="project" value="UniProtKB-KW"/>
</dbReference>
<sequence>MTKNIINQDLLIENNLNKSDIFSLLDQFSVKNIDYGDLFFQSNTSENWILEDTIIKDVSYNIDQGVGVRGIAGDKTGFSYTNKIDYDSISESIKTARNITFEKNSQKIKKNFQHSCLNFGKNLNPLTSIKNKEKIDFLKRINHIARMTDKRVKKVNIQLNGQYEKIIIAATDGTFKSDIRPFIRLSIGVLVEQNGKYESGFSGGGARNDYNFFIKNKKNGLNLAEFWTKEAVRIALINLSAVSAPAGLFPVVLGPGWPGVLLHEAIGHGLEGDFNRKKTSIFHKKIGEVVASEICTIVDDGTLHGKSGSILIDDEGTLGKYNILIKNGILKKYMQDKINAKLMNTKPTGNGRRESYNCLPMPRMTSTYMLPGNFLPNEIIESIDYGLYIANLSGGQVDITTGNFVFSTSEAYLIKKGKINTPIKGATIISSAIETMKKISMIGNDLKLDDGMGMCSKDGQNIPVNVGQPTLKVDEMIIGGTKVATNI</sequence>
<comment type="function">
    <text evidence="5">Metalloprotease involved in CcdA degradation. Suppresses the inhibitory activity of the carbon storage regulator (CsrA).</text>
</comment>
<dbReference type="PIRSF" id="PIRSF004919">
    <property type="entry name" value="TldD"/>
    <property type="match status" value="1"/>
</dbReference>
<dbReference type="InterPro" id="IPR051463">
    <property type="entry name" value="Peptidase_U62_metallo"/>
</dbReference>
<keyword evidence="4" id="KW-0482">Metalloprotease</keyword>
<evidence type="ECO:0000259" key="8">
    <source>
        <dbReference type="Pfam" id="PF19290"/>
    </source>
</evidence>
<name>A0A090AJQ9_9ENTR</name>
<dbReference type="STRING" id="1410383.TGUWTKB_4620"/>
<dbReference type="InterPro" id="IPR036059">
    <property type="entry name" value="TldD/PmbA_sf"/>
</dbReference>
<feature type="domain" description="Metalloprotease TldD/E central" evidence="8">
    <location>
        <begin position="125"/>
        <end position="239"/>
    </location>
</feature>
<gene>
    <name evidence="9" type="primary">tldD</name>
    <name evidence="9" type="ORF">TGUWTKB_4620</name>
</gene>
<dbReference type="InterPro" id="IPR025502">
    <property type="entry name" value="TldD"/>
</dbReference>
<protein>
    <submittedName>
        <fullName evidence="9">Protease TldD</fullName>
    </submittedName>
</protein>
<evidence type="ECO:0000256" key="1">
    <source>
        <dbReference type="ARBA" id="ARBA00005836"/>
    </source>
</evidence>
<reference evidence="10" key="1">
    <citation type="submission" date="2013-11" db="EMBL/GenBank/DDBJ databases">
        <title>Symbiont-containing voluminous jelly as an extraordinary maternal gift for overwintering insect nymphs.</title>
        <authorList>
            <person name="Kaiwa N."/>
            <person name="Hosokawa T."/>
            <person name="Nikoh N."/>
            <person name="Meng X.Y."/>
            <person name="Tanahashi M."/>
            <person name="Moriyama M."/>
            <person name="Maeda T."/>
            <person name="Yamaguchi K."/>
            <person name="Shigenobu S."/>
            <person name="Ito M."/>
            <person name="Fukatsu T."/>
        </authorList>
    </citation>
    <scope>NUCLEOTIDE SEQUENCE [LARGE SCALE GENOMIC DNA]</scope>
    <source>
        <strain evidence="10">UwTKB</strain>
    </source>
</reference>
<dbReference type="Pfam" id="PF19290">
    <property type="entry name" value="PmbA_TldD_2nd"/>
    <property type="match status" value="1"/>
</dbReference>
<evidence type="ECO:0000313" key="10">
    <source>
        <dbReference type="Proteomes" id="UP000031627"/>
    </source>
</evidence>
<reference evidence="9 10" key="2">
    <citation type="journal article" date="2014" name="Curr. Biol.">
        <title>Symbiont-Supplemented Maternal Investment Underpinning Host's Ecological Adaptation.</title>
        <authorList>
            <person name="Kaiwa N."/>
            <person name="Hosokawa T."/>
            <person name="Nikoh N."/>
            <person name="Tanahashi M."/>
            <person name="Moriyama M."/>
            <person name="Meng X.Y."/>
            <person name="Maeda T."/>
            <person name="Yamaguchi K."/>
            <person name="Shigenobu S."/>
            <person name="Ito M."/>
            <person name="Fukatsu T."/>
        </authorList>
    </citation>
    <scope>NUCLEOTIDE SEQUENCE [LARGE SCALE GENOMIC DNA]</scope>
    <source>
        <strain evidence="9 10">UwTKB</strain>
    </source>
</reference>
<evidence type="ECO:0000259" key="6">
    <source>
        <dbReference type="Pfam" id="PF01523"/>
    </source>
</evidence>
<dbReference type="GO" id="GO:0005829">
    <property type="term" value="C:cytosol"/>
    <property type="evidence" value="ECO:0007669"/>
    <property type="project" value="TreeGrafter"/>
</dbReference>
<dbReference type="InterPro" id="IPR045569">
    <property type="entry name" value="Metalloprtase-TldD/E_C"/>
</dbReference>
<evidence type="ECO:0000313" key="9">
    <source>
        <dbReference type="EMBL" id="BAP58688.1"/>
    </source>
</evidence>